<dbReference type="Proteomes" id="UP000252139">
    <property type="component" value="Unassembled WGS sequence"/>
</dbReference>
<sequence>NNNTSASSSAASRPNKRIRLNKSSTYKCACGVRVETLQELVEHRAVYTASSNTVNEVEMNDLETQVNAMEIDNDVSSKNTEENHKSYKSSYQTDPAYGKAHLYQSKTIDENIIKLVENLSISLNNIMNSYGAFRELHKEVCTNLRVAIRRSDRLQQLKTPQMEVSAI</sequence>
<gene>
    <name evidence="1" type="ORF">CU097_004884</name>
</gene>
<proteinExistence type="predicted"/>
<organism evidence="1 2">
    <name type="scientific">Rhizopus azygosporus</name>
    <name type="common">Rhizopus microsporus var. azygosporus</name>
    <dbReference type="NCBI Taxonomy" id="86630"/>
    <lineage>
        <taxon>Eukaryota</taxon>
        <taxon>Fungi</taxon>
        <taxon>Fungi incertae sedis</taxon>
        <taxon>Mucoromycota</taxon>
        <taxon>Mucoromycotina</taxon>
        <taxon>Mucoromycetes</taxon>
        <taxon>Mucorales</taxon>
        <taxon>Mucorineae</taxon>
        <taxon>Rhizopodaceae</taxon>
        <taxon>Rhizopus</taxon>
    </lineage>
</organism>
<evidence type="ECO:0000313" key="2">
    <source>
        <dbReference type="Proteomes" id="UP000252139"/>
    </source>
</evidence>
<keyword evidence="2" id="KW-1185">Reference proteome</keyword>
<dbReference type="EMBL" id="PJQL01001458">
    <property type="protein sequence ID" value="RCH88486.1"/>
    <property type="molecule type" value="Genomic_DNA"/>
</dbReference>
<reference evidence="1 2" key="1">
    <citation type="journal article" date="2018" name="G3 (Bethesda)">
        <title>Phylogenetic and Phylogenomic Definition of Rhizopus Species.</title>
        <authorList>
            <person name="Gryganskyi A.P."/>
            <person name="Golan J."/>
            <person name="Dolatabadi S."/>
            <person name="Mondo S."/>
            <person name="Robb S."/>
            <person name="Idnurm A."/>
            <person name="Muszewska A."/>
            <person name="Steczkiewicz K."/>
            <person name="Masonjones S."/>
            <person name="Liao H.L."/>
            <person name="Gajdeczka M.T."/>
            <person name="Anike F."/>
            <person name="Vuek A."/>
            <person name="Anishchenko I.M."/>
            <person name="Voigt K."/>
            <person name="de Hoog G.S."/>
            <person name="Smith M.E."/>
            <person name="Heitman J."/>
            <person name="Vilgalys R."/>
            <person name="Stajich J.E."/>
        </authorList>
    </citation>
    <scope>NUCLEOTIDE SEQUENCE [LARGE SCALE GENOMIC DNA]</scope>
    <source>
        <strain evidence="1 2">CBS 357.93</strain>
    </source>
</reference>
<name>A0A367JEX8_RHIAZ</name>
<accession>A0A367JEX8</accession>
<comment type="caution">
    <text evidence="1">The sequence shown here is derived from an EMBL/GenBank/DDBJ whole genome shotgun (WGS) entry which is preliminary data.</text>
</comment>
<feature type="non-terminal residue" evidence="1">
    <location>
        <position position="1"/>
    </location>
</feature>
<evidence type="ECO:0000313" key="1">
    <source>
        <dbReference type="EMBL" id="RCH88486.1"/>
    </source>
</evidence>
<dbReference type="AlphaFoldDB" id="A0A367JEX8"/>
<protein>
    <submittedName>
        <fullName evidence="1">Uncharacterized protein</fullName>
    </submittedName>
</protein>